<dbReference type="InterPro" id="IPR029058">
    <property type="entry name" value="AB_hydrolase_fold"/>
</dbReference>
<keyword evidence="2" id="KW-1185">Reference proteome</keyword>
<evidence type="ECO:0000313" key="1">
    <source>
        <dbReference type="EMBL" id="MEW9919231.1"/>
    </source>
</evidence>
<name>A0ABV3RKL8_9RHOB</name>
<sequence>MAQSAAAPPSRLLLMLEGRAIPELFGFAASLPTLTALAPRGEGQPVLVLPGLTTSDRSTVALRRFLRSKGFRAYGWELGLNFGPLPGIEDGLIARVEELHEKYEQKVSLVGWSLGGIYARQLAKMMPDHVRQVISMGSPFRGDPRATNAWRVYQMASGQSVDDGHKHMGGAIHLPPPVPTTAIYSKTDGICAWQNCIEAESEITENIEVKASHCGLGHHPAAVYAIADRLAQPEGKWTKFHRNGIRAAVYGKPTYAL</sequence>
<dbReference type="Gene3D" id="3.40.50.1820">
    <property type="entry name" value="alpha/beta hydrolase"/>
    <property type="match status" value="1"/>
</dbReference>
<reference evidence="1 2" key="1">
    <citation type="submission" date="2024-07" db="EMBL/GenBank/DDBJ databases">
        <title>Marimonas sp.nov., isolated from tidal-flat sediment.</title>
        <authorList>
            <person name="Jayan J.N."/>
            <person name="Lee S.S."/>
        </authorList>
    </citation>
    <scope>NUCLEOTIDE SEQUENCE [LARGE SCALE GENOMIC DNA]</scope>
    <source>
        <strain evidence="1 2">MJW-29</strain>
    </source>
</reference>
<comment type="caution">
    <text evidence="1">The sequence shown here is derived from an EMBL/GenBank/DDBJ whole genome shotgun (WGS) entry which is preliminary data.</text>
</comment>
<dbReference type="Proteomes" id="UP001556098">
    <property type="component" value="Unassembled WGS sequence"/>
</dbReference>
<dbReference type="SUPFAM" id="SSF53474">
    <property type="entry name" value="alpha/beta-Hydrolases"/>
    <property type="match status" value="1"/>
</dbReference>
<gene>
    <name evidence="1" type="ORF">AB2B41_06430</name>
</gene>
<proteinExistence type="predicted"/>
<protein>
    <submittedName>
        <fullName evidence="1">Esterase/lipase family protein</fullName>
    </submittedName>
</protein>
<evidence type="ECO:0000313" key="2">
    <source>
        <dbReference type="Proteomes" id="UP001556098"/>
    </source>
</evidence>
<dbReference type="EMBL" id="JBFNXX010000004">
    <property type="protein sequence ID" value="MEW9919231.1"/>
    <property type="molecule type" value="Genomic_DNA"/>
</dbReference>
<dbReference type="RefSeq" id="WP_367876937.1">
    <property type="nucleotide sequence ID" value="NZ_JBFNXX010000004.1"/>
</dbReference>
<organism evidence="1 2">
    <name type="scientific">Sulfitobacter sediminis</name>
    <dbReference type="NCBI Taxonomy" id="3234186"/>
    <lineage>
        <taxon>Bacteria</taxon>
        <taxon>Pseudomonadati</taxon>
        <taxon>Pseudomonadota</taxon>
        <taxon>Alphaproteobacteria</taxon>
        <taxon>Rhodobacterales</taxon>
        <taxon>Roseobacteraceae</taxon>
        <taxon>Sulfitobacter</taxon>
    </lineage>
</organism>
<accession>A0ABV3RKL8</accession>